<feature type="transmembrane region" description="Helical" evidence="8">
    <location>
        <begin position="123"/>
        <end position="144"/>
    </location>
</feature>
<dbReference type="AlphaFoldDB" id="A0A285NB29"/>
<feature type="transmembrane region" description="Helical" evidence="8">
    <location>
        <begin position="93"/>
        <end position="111"/>
    </location>
</feature>
<dbReference type="Pfam" id="PF01925">
    <property type="entry name" value="TauE"/>
    <property type="match status" value="1"/>
</dbReference>
<proteinExistence type="inferred from homology"/>
<evidence type="ECO:0000256" key="8">
    <source>
        <dbReference type="RuleBase" id="RU363041"/>
    </source>
</evidence>
<evidence type="ECO:0000256" key="3">
    <source>
        <dbReference type="ARBA" id="ARBA00022448"/>
    </source>
</evidence>
<dbReference type="OrthoDB" id="13016at2"/>
<dbReference type="GO" id="GO:0005886">
    <property type="term" value="C:plasma membrane"/>
    <property type="evidence" value="ECO:0007669"/>
    <property type="project" value="UniProtKB-SubCell"/>
</dbReference>
<evidence type="ECO:0000256" key="1">
    <source>
        <dbReference type="ARBA" id="ARBA00004651"/>
    </source>
</evidence>
<dbReference type="RefSeq" id="WP_096999943.1">
    <property type="nucleotide sequence ID" value="NZ_OBEI01000002.1"/>
</dbReference>
<dbReference type="InterPro" id="IPR002781">
    <property type="entry name" value="TM_pro_TauE-like"/>
</dbReference>
<dbReference type="Proteomes" id="UP000219036">
    <property type="component" value="Unassembled WGS sequence"/>
</dbReference>
<evidence type="ECO:0000256" key="7">
    <source>
        <dbReference type="ARBA" id="ARBA00023136"/>
    </source>
</evidence>
<dbReference type="PANTHER" id="PTHR30269:SF38">
    <property type="entry name" value="SULFITE EXPORTER TAUE_SAFE"/>
    <property type="match status" value="1"/>
</dbReference>
<keyword evidence="3" id="KW-0813">Transport</keyword>
<comment type="similarity">
    <text evidence="2 8">Belongs to the 4-toluene sulfonate uptake permease (TSUP) (TC 2.A.102) family.</text>
</comment>
<keyword evidence="5 8" id="KW-0812">Transmembrane</keyword>
<evidence type="ECO:0000256" key="2">
    <source>
        <dbReference type="ARBA" id="ARBA00009142"/>
    </source>
</evidence>
<feature type="transmembrane region" description="Helical" evidence="8">
    <location>
        <begin position="164"/>
        <end position="183"/>
    </location>
</feature>
<accession>A0A285NB29</accession>
<dbReference type="EMBL" id="OBEI01000002">
    <property type="protein sequence ID" value="SNZ06694.1"/>
    <property type="molecule type" value="Genomic_DNA"/>
</dbReference>
<comment type="subcellular location">
    <subcellularLocation>
        <location evidence="1 8">Cell membrane</location>
        <topology evidence="1 8">Multi-pass membrane protein</topology>
    </subcellularLocation>
</comment>
<keyword evidence="10" id="KW-1185">Reference proteome</keyword>
<name>A0A285NB29_9AQUI</name>
<evidence type="ECO:0000256" key="6">
    <source>
        <dbReference type="ARBA" id="ARBA00022989"/>
    </source>
</evidence>
<feature type="transmembrane region" description="Helical" evidence="8">
    <location>
        <begin position="38"/>
        <end position="56"/>
    </location>
</feature>
<keyword evidence="6 8" id="KW-1133">Transmembrane helix</keyword>
<evidence type="ECO:0000313" key="10">
    <source>
        <dbReference type="Proteomes" id="UP000219036"/>
    </source>
</evidence>
<protein>
    <recommendedName>
        <fullName evidence="8">Probable membrane transporter protein</fullName>
    </recommendedName>
</protein>
<keyword evidence="4 8" id="KW-1003">Cell membrane</keyword>
<dbReference type="InterPro" id="IPR052017">
    <property type="entry name" value="TSUP"/>
</dbReference>
<keyword evidence="7 8" id="KW-0472">Membrane</keyword>
<reference evidence="10" key="1">
    <citation type="submission" date="2017-09" db="EMBL/GenBank/DDBJ databases">
        <authorList>
            <person name="Varghese N."/>
            <person name="Submissions S."/>
        </authorList>
    </citation>
    <scope>NUCLEOTIDE SEQUENCE [LARGE SCALE GENOMIC DNA]</scope>
    <source>
        <strain evidence="10">DSM 15103</strain>
    </source>
</reference>
<feature type="transmembrane region" description="Helical" evidence="8">
    <location>
        <begin position="190"/>
        <end position="210"/>
    </location>
</feature>
<feature type="transmembrane region" description="Helical" evidence="8">
    <location>
        <begin position="222"/>
        <end position="239"/>
    </location>
</feature>
<feature type="transmembrane region" description="Helical" evidence="8">
    <location>
        <begin position="68"/>
        <end position="87"/>
    </location>
</feature>
<evidence type="ECO:0000256" key="5">
    <source>
        <dbReference type="ARBA" id="ARBA00022692"/>
    </source>
</evidence>
<evidence type="ECO:0000256" key="4">
    <source>
        <dbReference type="ARBA" id="ARBA00022475"/>
    </source>
</evidence>
<dbReference type="PANTHER" id="PTHR30269">
    <property type="entry name" value="TRANSMEMBRANE PROTEIN YFCA"/>
    <property type="match status" value="1"/>
</dbReference>
<gene>
    <name evidence="9" type="ORF">SAMN06265182_0765</name>
</gene>
<feature type="transmembrane region" description="Helical" evidence="8">
    <location>
        <begin position="7"/>
        <end position="32"/>
    </location>
</feature>
<sequence>MIPFIAIFVGWIVQGLLGIGSGIISTGILLFFYDPKTVVVSLSVIALLGTAYLTVINYRGKFFLKDTLLLIFFSFIGVGIGSFFLEALDHRKIELIFGIIVFLTGLYDFYAQRKRIFIQGKHKTVFGVMTGISGGIVSGLTGGAGPLYALYLNQTVHNKKDFKFLLSLIFTALNIERIFFYSISPQLLQLFDLQILLPGVLAVFSGAYIGNKLTGKLSTQRFKESVSISITVFGIYFIYRSITV</sequence>
<evidence type="ECO:0000313" key="9">
    <source>
        <dbReference type="EMBL" id="SNZ06694.1"/>
    </source>
</evidence>
<organism evidence="9 10">
    <name type="scientific">Persephonella hydrogeniphila</name>
    <dbReference type="NCBI Taxonomy" id="198703"/>
    <lineage>
        <taxon>Bacteria</taxon>
        <taxon>Pseudomonadati</taxon>
        <taxon>Aquificota</taxon>
        <taxon>Aquificia</taxon>
        <taxon>Aquificales</taxon>
        <taxon>Hydrogenothermaceae</taxon>
        <taxon>Persephonella</taxon>
    </lineage>
</organism>